<evidence type="ECO:0000313" key="2">
    <source>
        <dbReference type="Proteomes" id="UP000245462"/>
    </source>
</evidence>
<dbReference type="EMBL" id="QEKY01000008">
    <property type="protein sequence ID" value="PVZ09887.1"/>
    <property type="molecule type" value="Genomic_DNA"/>
</dbReference>
<name>A0A2U1FCG8_9PORP</name>
<evidence type="ECO:0000313" key="1">
    <source>
        <dbReference type="EMBL" id="PVZ09887.1"/>
    </source>
</evidence>
<proteinExistence type="predicted"/>
<comment type="caution">
    <text evidence="1">The sequence shown here is derived from an EMBL/GenBank/DDBJ whole genome shotgun (WGS) entry which is preliminary data.</text>
</comment>
<accession>A0A2U1FCG8</accession>
<protein>
    <submittedName>
        <fullName evidence="1">Uncharacterized protein</fullName>
    </submittedName>
</protein>
<sequence>MTNAPRSSFGNSRGVLFCVRLRTMFLELADYLHHLFAQSDGVALSDEDNTTE</sequence>
<dbReference type="AlphaFoldDB" id="A0A2U1FCG8"/>
<gene>
    <name evidence="1" type="ORF">C7382_10876</name>
</gene>
<dbReference type="Proteomes" id="UP000245462">
    <property type="component" value="Unassembled WGS sequence"/>
</dbReference>
<keyword evidence="2" id="KW-1185">Reference proteome</keyword>
<reference evidence="1 2" key="1">
    <citation type="submission" date="2018-04" db="EMBL/GenBank/DDBJ databases">
        <title>Genomic Encyclopedia of Type Strains, Phase IV (KMG-IV): sequencing the most valuable type-strain genomes for metagenomic binning, comparative biology and taxonomic classification.</title>
        <authorList>
            <person name="Goeker M."/>
        </authorList>
    </citation>
    <scope>NUCLEOTIDE SEQUENCE [LARGE SCALE GENOMIC DNA]</scope>
    <source>
        <strain evidence="1 2">DSM 28520</strain>
    </source>
</reference>
<organism evidence="1 2">
    <name type="scientific">Porphyromonas loveana</name>
    <dbReference type="NCBI Taxonomy" id="1884669"/>
    <lineage>
        <taxon>Bacteria</taxon>
        <taxon>Pseudomonadati</taxon>
        <taxon>Bacteroidota</taxon>
        <taxon>Bacteroidia</taxon>
        <taxon>Bacteroidales</taxon>
        <taxon>Porphyromonadaceae</taxon>
        <taxon>Porphyromonas</taxon>
    </lineage>
</organism>